<protein>
    <submittedName>
        <fullName evidence="2">Oxidoreductase</fullName>
    </submittedName>
</protein>
<keyword evidence="3" id="KW-1185">Reference proteome</keyword>
<dbReference type="RefSeq" id="WP_160773525.1">
    <property type="nucleotide sequence ID" value="NZ_WTYV01000020.1"/>
</dbReference>
<evidence type="ECO:0000259" key="1">
    <source>
        <dbReference type="Pfam" id="PF04965"/>
    </source>
</evidence>
<dbReference type="AlphaFoldDB" id="A0A844Z2N1"/>
<organism evidence="2 3">
    <name type="scientific">Alteraurantiacibacter buctensis</name>
    <dbReference type="NCBI Taxonomy" id="1503981"/>
    <lineage>
        <taxon>Bacteria</taxon>
        <taxon>Pseudomonadati</taxon>
        <taxon>Pseudomonadota</taxon>
        <taxon>Alphaproteobacteria</taxon>
        <taxon>Sphingomonadales</taxon>
        <taxon>Erythrobacteraceae</taxon>
        <taxon>Alteraurantiacibacter</taxon>
    </lineage>
</organism>
<feature type="domain" description="IraD/Gp25-like" evidence="1">
    <location>
        <begin position="14"/>
        <end position="97"/>
    </location>
</feature>
<proteinExistence type="predicted"/>
<comment type="caution">
    <text evidence="2">The sequence shown here is derived from an EMBL/GenBank/DDBJ whole genome shotgun (WGS) entry which is preliminary data.</text>
</comment>
<dbReference type="Pfam" id="PF04965">
    <property type="entry name" value="GPW_gp25"/>
    <property type="match status" value="1"/>
</dbReference>
<gene>
    <name evidence="2" type="ORF">GRI99_18450</name>
</gene>
<evidence type="ECO:0000313" key="2">
    <source>
        <dbReference type="EMBL" id="MXO73598.1"/>
    </source>
</evidence>
<evidence type="ECO:0000313" key="3">
    <source>
        <dbReference type="Proteomes" id="UP000466966"/>
    </source>
</evidence>
<accession>A0A844Z2N1</accession>
<reference evidence="2 3" key="1">
    <citation type="submission" date="2019-12" db="EMBL/GenBank/DDBJ databases">
        <title>Genomic-based taxomic classification of the family Erythrobacteraceae.</title>
        <authorList>
            <person name="Xu L."/>
        </authorList>
    </citation>
    <scope>NUCLEOTIDE SEQUENCE [LARGE SCALE GENOMIC DNA]</scope>
    <source>
        <strain evidence="2 3">M0322</strain>
    </source>
</reference>
<dbReference type="EMBL" id="WTYV01000020">
    <property type="protein sequence ID" value="MXO73598.1"/>
    <property type="molecule type" value="Genomic_DNA"/>
</dbReference>
<name>A0A844Z2N1_9SPHN</name>
<dbReference type="OrthoDB" id="9802846at2"/>
<sequence>MIGMSATTGKTLSDTAHLAQSIADILTTPIGSRVMRRDYGSLLFDLIDRPVNPAMRLLLQAATAVAIRRWEPRLRLSRVTLRGEPARGRLTIGIEGRRTDLPAASATVSLVIPLA</sequence>
<dbReference type="SUPFAM" id="SSF160719">
    <property type="entry name" value="gpW/gp25-like"/>
    <property type="match status" value="1"/>
</dbReference>
<dbReference type="Proteomes" id="UP000466966">
    <property type="component" value="Unassembled WGS sequence"/>
</dbReference>
<dbReference type="InterPro" id="IPR007048">
    <property type="entry name" value="IraD/Gp25-like"/>
</dbReference>
<dbReference type="Gene3D" id="3.10.450.40">
    <property type="match status" value="1"/>
</dbReference>